<gene>
    <name evidence="1" type="ORF">LODBEIA_P06670</name>
</gene>
<organism evidence="1 2">
    <name type="scientific">Lodderomyces beijingensis</name>
    <dbReference type="NCBI Taxonomy" id="1775926"/>
    <lineage>
        <taxon>Eukaryota</taxon>
        <taxon>Fungi</taxon>
        <taxon>Dikarya</taxon>
        <taxon>Ascomycota</taxon>
        <taxon>Saccharomycotina</taxon>
        <taxon>Pichiomycetes</taxon>
        <taxon>Debaryomycetaceae</taxon>
        <taxon>Candida/Lodderomyces clade</taxon>
        <taxon>Lodderomyces</taxon>
    </lineage>
</organism>
<protein>
    <submittedName>
        <fullName evidence="1">Uncharacterized protein</fullName>
    </submittedName>
</protein>
<reference evidence="1 2" key="1">
    <citation type="submission" date="2024-03" db="EMBL/GenBank/DDBJ databases">
        <authorList>
            <person name="Brejova B."/>
        </authorList>
    </citation>
    <scope>NUCLEOTIDE SEQUENCE [LARGE SCALE GENOMIC DNA]</scope>
    <source>
        <strain evidence="1 2">CBS 14171</strain>
    </source>
</reference>
<dbReference type="RefSeq" id="XP_066827605.1">
    <property type="nucleotide sequence ID" value="XM_066976612.1"/>
</dbReference>
<name>A0ABP0ZE50_9ASCO</name>
<dbReference type="GeneID" id="92205863"/>
<evidence type="ECO:0000313" key="1">
    <source>
        <dbReference type="EMBL" id="CAK9436109.1"/>
    </source>
</evidence>
<proteinExistence type="predicted"/>
<accession>A0ABP0ZE50</accession>
<keyword evidence="2" id="KW-1185">Reference proteome</keyword>
<sequence>MRSLPPPRLTRTRRFKRVRRALKNLCTKGYISDFGVFHKRCIYSRHLHTISKIHISPILARMKRTDFKAVQSATWGVILARCVSRLVTKASLPGLRDDILWRRSRLNLSLTL</sequence>
<dbReference type="EMBL" id="OZ022405">
    <property type="protein sequence ID" value="CAK9436109.1"/>
    <property type="molecule type" value="Genomic_DNA"/>
</dbReference>
<evidence type="ECO:0000313" key="2">
    <source>
        <dbReference type="Proteomes" id="UP001497383"/>
    </source>
</evidence>
<dbReference type="Proteomes" id="UP001497383">
    <property type="component" value="Chromosome 1"/>
</dbReference>